<gene>
    <name evidence="4" type="ORF">SAMN05443665_101153</name>
</gene>
<evidence type="ECO:0000313" key="5">
    <source>
        <dbReference type="Proteomes" id="UP000198318"/>
    </source>
</evidence>
<dbReference type="PANTHER" id="PTHR43420">
    <property type="entry name" value="ACETYLTRANSFERASE"/>
    <property type="match status" value="1"/>
</dbReference>
<dbReference type="PROSITE" id="PS51186">
    <property type="entry name" value="GNAT"/>
    <property type="match status" value="1"/>
</dbReference>
<dbReference type="Pfam" id="PF24553">
    <property type="entry name" value="Rv0428c_C"/>
    <property type="match status" value="1"/>
</dbReference>
<dbReference type="CDD" id="cd04301">
    <property type="entry name" value="NAT_SF"/>
    <property type="match status" value="1"/>
</dbReference>
<keyword evidence="1 4" id="KW-0808">Transferase</keyword>
<dbReference type="InterPro" id="IPR016181">
    <property type="entry name" value="Acyl_CoA_acyltransferase"/>
</dbReference>
<name>A0A239I0H4_9ACTN</name>
<organism evidence="4 5">
    <name type="scientific">Actinomadura meyerae</name>
    <dbReference type="NCBI Taxonomy" id="240840"/>
    <lineage>
        <taxon>Bacteria</taxon>
        <taxon>Bacillati</taxon>
        <taxon>Actinomycetota</taxon>
        <taxon>Actinomycetes</taxon>
        <taxon>Streptosporangiales</taxon>
        <taxon>Thermomonosporaceae</taxon>
        <taxon>Actinomadura</taxon>
    </lineage>
</organism>
<dbReference type="GO" id="GO:0016747">
    <property type="term" value="F:acyltransferase activity, transferring groups other than amino-acyl groups"/>
    <property type="evidence" value="ECO:0007669"/>
    <property type="project" value="InterPro"/>
</dbReference>
<dbReference type="PANTHER" id="PTHR43420:SF12">
    <property type="entry name" value="N-ACETYLTRANSFERASE DOMAIN-CONTAINING PROTEIN"/>
    <property type="match status" value="1"/>
</dbReference>
<protein>
    <submittedName>
        <fullName evidence="4">Acetyltransferase (GNAT) family protein</fullName>
    </submittedName>
</protein>
<dbReference type="EMBL" id="FZOR01000011">
    <property type="protein sequence ID" value="SNS86999.1"/>
    <property type="molecule type" value="Genomic_DNA"/>
</dbReference>
<dbReference type="OrthoDB" id="5243104at2"/>
<sequence>MVGELVRSLQEKAARGQPAERVEDAGGWLLRLAPEGSWWVGAALPHGAAGPGEMERRVVAAEEFYAAHGAVPRFQLTPGVCPEGLDDLLERRGYRRHSPVSLRAASTARVRELESTLNARVDERPTRAWYAAWQAVNGESAAEWEMLARVDLPSAYVSALIGDDVVAVGRAVLDSGWAGVFSMATLPEARGKGAARNVLSALAGWADANDADRMYLQVERGNAAASRLYARAGFTEMRTYHYRSAGRR</sequence>
<feature type="domain" description="N-acetyltransferase" evidence="3">
    <location>
        <begin position="108"/>
        <end position="248"/>
    </location>
</feature>
<proteinExistence type="predicted"/>
<reference evidence="4 5" key="1">
    <citation type="submission" date="2017-06" db="EMBL/GenBank/DDBJ databases">
        <authorList>
            <person name="Kim H.J."/>
            <person name="Triplett B.A."/>
        </authorList>
    </citation>
    <scope>NUCLEOTIDE SEQUENCE [LARGE SCALE GENOMIC DNA]</scope>
    <source>
        <strain evidence="4 5">DSM 44715</strain>
    </source>
</reference>
<evidence type="ECO:0000256" key="1">
    <source>
        <dbReference type="ARBA" id="ARBA00022679"/>
    </source>
</evidence>
<evidence type="ECO:0000313" key="4">
    <source>
        <dbReference type="EMBL" id="SNS86999.1"/>
    </source>
</evidence>
<dbReference type="Proteomes" id="UP000198318">
    <property type="component" value="Unassembled WGS sequence"/>
</dbReference>
<keyword evidence="2" id="KW-0012">Acyltransferase</keyword>
<keyword evidence="5" id="KW-1185">Reference proteome</keyword>
<evidence type="ECO:0000259" key="3">
    <source>
        <dbReference type="PROSITE" id="PS51186"/>
    </source>
</evidence>
<evidence type="ECO:0000256" key="2">
    <source>
        <dbReference type="ARBA" id="ARBA00023315"/>
    </source>
</evidence>
<dbReference type="Gene3D" id="3.40.630.30">
    <property type="match status" value="1"/>
</dbReference>
<dbReference type="InterPro" id="IPR056935">
    <property type="entry name" value="Rv0428c-like_C"/>
</dbReference>
<dbReference type="InterPro" id="IPR000182">
    <property type="entry name" value="GNAT_dom"/>
</dbReference>
<dbReference type="SUPFAM" id="SSF55729">
    <property type="entry name" value="Acyl-CoA N-acyltransferases (Nat)"/>
    <property type="match status" value="1"/>
</dbReference>
<dbReference type="AlphaFoldDB" id="A0A239I0H4"/>
<dbReference type="InterPro" id="IPR050680">
    <property type="entry name" value="YpeA/RimI_acetyltransf"/>
</dbReference>
<accession>A0A239I0H4</accession>
<dbReference type="RefSeq" id="WP_089326409.1">
    <property type="nucleotide sequence ID" value="NZ_FZOR01000011.1"/>
</dbReference>